<dbReference type="AlphaFoldDB" id="A0AAN7ZN03"/>
<dbReference type="EMBL" id="JAVRQU010000010">
    <property type="protein sequence ID" value="KAK5697997.1"/>
    <property type="molecule type" value="Genomic_DNA"/>
</dbReference>
<evidence type="ECO:0000313" key="1">
    <source>
        <dbReference type="EMBL" id="KAK5697997.1"/>
    </source>
</evidence>
<dbReference type="Proteomes" id="UP001310594">
    <property type="component" value="Unassembled WGS sequence"/>
</dbReference>
<reference evidence="1" key="1">
    <citation type="submission" date="2023-08" db="EMBL/GenBank/DDBJ databases">
        <title>Black Yeasts Isolated from many extreme environments.</title>
        <authorList>
            <person name="Coleine C."/>
            <person name="Stajich J.E."/>
            <person name="Selbmann L."/>
        </authorList>
    </citation>
    <scope>NUCLEOTIDE SEQUENCE</scope>
    <source>
        <strain evidence="1">CCFEE 5810</strain>
    </source>
</reference>
<evidence type="ECO:0008006" key="3">
    <source>
        <dbReference type="Google" id="ProtNLM"/>
    </source>
</evidence>
<accession>A0AAN7ZN03</accession>
<proteinExistence type="predicted"/>
<dbReference type="Gene3D" id="2.40.100.20">
    <property type="match status" value="1"/>
</dbReference>
<comment type="caution">
    <text evidence="1">The sequence shown here is derived from an EMBL/GenBank/DDBJ whole genome shotgun (WGS) entry which is preliminary data.</text>
</comment>
<gene>
    <name evidence="1" type="ORF">LTR97_006957</name>
</gene>
<sequence>MSNTLLITAGPFQFLAEFEADAPQTVQAFRKLLPYEQKLIHVRWSGEGLWIPLGTTDLGLSFENHTAHPSAGQILLYPGGFSETEILFCYGGVAFASKMGALAANHFLSITAGMSNLRALGEKVLWEGAQPVRFESADEDFLVERDGQSFELMPLTSFEVCSRIRCSVQVCPRAIVVAHECIADTRSTISLPRPETTQQTTGDLIVNSTQAIANSQTLNRAASGLLAGGISEDEHNTSLAAA</sequence>
<evidence type="ECO:0000313" key="2">
    <source>
        <dbReference type="Proteomes" id="UP001310594"/>
    </source>
</evidence>
<protein>
    <recommendedName>
        <fullName evidence="3">DUF3830 family protein</fullName>
    </recommendedName>
</protein>
<dbReference type="Pfam" id="PF12903">
    <property type="entry name" value="DUF3830"/>
    <property type="match status" value="1"/>
</dbReference>
<name>A0AAN7ZN03_9PEZI</name>
<organism evidence="1 2">
    <name type="scientific">Elasticomyces elasticus</name>
    <dbReference type="NCBI Taxonomy" id="574655"/>
    <lineage>
        <taxon>Eukaryota</taxon>
        <taxon>Fungi</taxon>
        <taxon>Dikarya</taxon>
        <taxon>Ascomycota</taxon>
        <taxon>Pezizomycotina</taxon>
        <taxon>Dothideomycetes</taxon>
        <taxon>Dothideomycetidae</taxon>
        <taxon>Mycosphaerellales</taxon>
        <taxon>Teratosphaeriaceae</taxon>
        <taxon>Elasticomyces</taxon>
    </lineage>
</organism>
<dbReference type="InterPro" id="IPR024532">
    <property type="entry name" value="DUF3830"/>
</dbReference>